<evidence type="ECO:0000256" key="1">
    <source>
        <dbReference type="SAM" id="Phobius"/>
    </source>
</evidence>
<dbReference type="Proteomes" id="UP001177140">
    <property type="component" value="Unassembled WGS sequence"/>
</dbReference>
<proteinExistence type="predicted"/>
<reference evidence="3" key="1">
    <citation type="submission" date="2022-03" db="EMBL/GenBank/DDBJ databases">
        <title>A functionally conserved STORR gene fusion in Papaver species that diverged 16.8 million years ago.</title>
        <authorList>
            <person name="Catania T."/>
        </authorList>
    </citation>
    <scope>NUCLEOTIDE SEQUENCE</scope>
    <source>
        <strain evidence="3">S-191538</strain>
    </source>
</reference>
<feature type="transmembrane region" description="Helical" evidence="1">
    <location>
        <begin position="312"/>
        <end position="332"/>
    </location>
</feature>
<evidence type="ECO:0000259" key="2">
    <source>
        <dbReference type="Pfam" id="PF24938"/>
    </source>
</evidence>
<keyword evidence="1" id="KW-0472">Membrane</keyword>
<keyword evidence="1" id="KW-0812">Transmembrane</keyword>
<dbReference type="EMBL" id="JAJJMA010049726">
    <property type="protein sequence ID" value="MCL7025849.1"/>
    <property type="molecule type" value="Genomic_DNA"/>
</dbReference>
<protein>
    <recommendedName>
        <fullName evidence="2">DUF7755 domain-containing protein</fullName>
    </recommendedName>
</protein>
<accession>A0AA41UZB3</accession>
<feature type="transmembrane region" description="Helical" evidence="1">
    <location>
        <begin position="391"/>
        <end position="410"/>
    </location>
</feature>
<dbReference type="PANTHER" id="PTHR36330:SF2">
    <property type="entry name" value="LIPASE_LIPOOXYGENASE, PLAT_LH2 FAMILY PROTEIN"/>
    <property type="match status" value="1"/>
</dbReference>
<dbReference type="SUPFAM" id="SSF49723">
    <property type="entry name" value="Lipase/lipooxygenase domain (PLAT/LH2 domain)"/>
    <property type="match status" value="1"/>
</dbReference>
<dbReference type="Pfam" id="PF24938">
    <property type="entry name" value="DUF7755"/>
    <property type="match status" value="1"/>
</dbReference>
<organism evidence="3 4">
    <name type="scientific">Papaver nudicaule</name>
    <name type="common">Iceland poppy</name>
    <dbReference type="NCBI Taxonomy" id="74823"/>
    <lineage>
        <taxon>Eukaryota</taxon>
        <taxon>Viridiplantae</taxon>
        <taxon>Streptophyta</taxon>
        <taxon>Embryophyta</taxon>
        <taxon>Tracheophyta</taxon>
        <taxon>Spermatophyta</taxon>
        <taxon>Magnoliopsida</taxon>
        <taxon>Ranunculales</taxon>
        <taxon>Papaveraceae</taxon>
        <taxon>Papaveroideae</taxon>
        <taxon>Papaver</taxon>
    </lineage>
</organism>
<sequence>MGGLSIINLSSSVGISSCQRWGNVTTTSSSQMDQPAVPNFQTSSISFRKGCSRLICCSKPSIFQDFQDYARPARLLPSTEASILTESSPDDIINFLGDDESRSAYIVKLRTSSISGSCLSDVNAGMMLCLIDENGNSILQRIAASPKDEEQDCFQRGSSDEFKFDGPKLGKIEAVWIGLESGRWRLGGMILTVINGCPLSSTQTEEEEEEKLDVVFGLRYYFEAQDIQIGDGADISMLELRPSTVTELSGDISSLIEVGMSNSTLIAEREKSNEESMKEYGDLKLSLLLYDIILVSVGSWIMDISIGEKAGLAFLTGGGVGFLYLLFLQRSVDGLSAPSSISLKKDRENLNEILEALKGPISVFALALVFATVVVRYGSDISSIALTPKEILVGMAGFLVCKVAVVLAAFKPVSMKVK</sequence>
<name>A0AA41UZB3_PAPNU</name>
<keyword evidence="4" id="KW-1185">Reference proteome</keyword>
<feature type="transmembrane region" description="Helical" evidence="1">
    <location>
        <begin position="353"/>
        <end position="379"/>
    </location>
</feature>
<evidence type="ECO:0000313" key="4">
    <source>
        <dbReference type="Proteomes" id="UP001177140"/>
    </source>
</evidence>
<dbReference type="InterPro" id="IPR036392">
    <property type="entry name" value="PLAT/LH2_dom_sf"/>
</dbReference>
<keyword evidence="1" id="KW-1133">Transmembrane helix</keyword>
<evidence type="ECO:0000313" key="3">
    <source>
        <dbReference type="EMBL" id="MCL7025849.1"/>
    </source>
</evidence>
<dbReference type="PANTHER" id="PTHR36330">
    <property type="entry name" value="LIPASE/LIPOOXYGENASE, PLAT/LH2 FAMILY PROTEIN"/>
    <property type="match status" value="1"/>
</dbReference>
<dbReference type="AlphaFoldDB" id="A0AA41UZB3"/>
<comment type="caution">
    <text evidence="3">The sequence shown here is derived from an EMBL/GenBank/DDBJ whole genome shotgun (WGS) entry which is preliminary data.</text>
</comment>
<gene>
    <name evidence="3" type="ORF">MKW94_012845</name>
</gene>
<feature type="domain" description="DUF7755" evidence="2">
    <location>
        <begin position="103"/>
        <end position="246"/>
    </location>
</feature>
<dbReference type="InterPro" id="IPR056657">
    <property type="entry name" value="DUF7755"/>
</dbReference>
<dbReference type="Gene3D" id="2.60.60.20">
    <property type="entry name" value="PLAT/LH2 domain"/>
    <property type="match status" value="1"/>
</dbReference>